<dbReference type="Proteomes" id="UP000008698">
    <property type="component" value="Unassembled WGS sequence"/>
</dbReference>
<dbReference type="eggNOG" id="KOG0305">
    <property type="taxonomic scope" value="Eukaryota"/>
</dbReference>
<dbReference type="OMA" id="WTASAPI"/>
<dbReference type="HOGENOM" id="CLU_014831_3_2_1"/>
<evidence type="ECO:0000313" key="5">
    <source>
        <dbReference type="Proteomes" id="UP000008698"/>
    </source>
</evidence>
<dbReference type="GO" id="GO:0005680">
    <property type="term" value="C:anaphase-promoting complex"/>
    <property type="evidence" value="ECO:0007669"/>
    <property type="project" value="TreeGrafter"/>
</dbReference>
<evidence type="ECO:0000256" key="2">
    <source>
        <dbReference type="ARBA" id="ARBA00022737"/>
    </source>
</evidence>
<feature type="compositionally biased region" description="Basic and acidic residues" evidence="3">
    <location>
        <begin position="38"/>
        <end position="48"/>
    </location>
</feature>
<dbReference type="SMART" id="SM00320">
    <property type="entry name" value="WD40"/>
    <property type="match status" value="3"/>
</dbReference>
<dbReference type="PANTHER" id="PTHR19918:SF5">
    <property type="entry name" value="MEIOSIS-SPECIFIC APC_C ACTIVATOR PROTEIN AMA1"/>
    <property type="match status" value="1"/>
</dbReference>
<organism evidence="5">
    <name type="scientific">Verticillium alfalfae (strain VaMs.102 / ATCC MYA-4576 / FGSC 10136)</name>
    <name type="common">Verticillium wilt of alfalfa</name>
    <name type="synonym">Verticillium albo-atrum</name>
    <dbReference type="NCBI Taxonomy" id="526221"/>
    <lineage>
        <taxon>Eukaryota</taxon>
        <taxon>Fungi</taxon>
        <taxon>Dikarya</taxon>
        <taxon>Ascomycota</taxon>
        <taxon>Pezizomycotina</taxon>
        <taxon>Sordariomycetes</taxon>
        <taxon>Hypocreomycetidae</taxon>
        <taxon>Glomerellales</taxon>
        <taxon>Plectosphaerellaceae</taxon>
        <taxon>Verticillium</taxon>
    </lineage>
</organism>
<evidence type="ECO:0000256" key="3">
    <source>
        <dbReference type="SAM" id="MobiDB-lite"/>
    </source>
</evidence>
<evidence type="ECO:0000313" key="4">
    <source>
        <dbReference type="EMBL" id="EEY17897.1"/>
    </source>
</evidence>
<keyword evidence="2" id="KW-0677">Repeat</keyword>
<dbReference type="Pfam" id="PF00400">
    <property type="entry name" value="WD40"/>
    <property type="match status" value="1"/>
</dbReference>
<sequence>MGPTPRTPRSRRIRGLTRLAHPFDSPADSGYGSSECSSPEKRAHHDDVPEVPPHCLNYDFVCDGSGSSDKHESDHESDKEPGKEPEVEPTPTRRQTRSRLRTSIPANFHSNKVVRPKPNRQYTKGSLNLPDRFIPRWTASAPISITYRTSKPVDDLTASERLLRNHHASPDVFLHRATATAPPLASDFRNVSRMEEAPSRRFQGLPHNRSGSLIATQVGTTIVPMPENRRIFRARATRVERRLPSAPFRVLDAPELRDDYYCSTLAYSGTWNVLAVGLGGTLYSWSSRHGVMPVHPTNPPRKVSTEDLIVGDVLGHIYYYVVEWPEAWEVARDDWPGSITLVAKISAHALQICALVWSPNGQVFATGANDNYCCLFEVNKILRPQRHQGSVSPTEGMKEAFQLLVDGTSIRTVRTSPDKVPQFGPGSETHRWIHSAAVKAIAFCPWQDGLVATGGGSNDRCIHFFHTKTGTALATIACAAQVTSLIWSTNRREIAATFGYSQPEHLFRIAVFSWPSCEMVDVVKWEKGHRALSAIAYPGGPKGLCRGRARERPAEEGGIVVASSDNTIKFHEVWQAERRVMVGGKGMLGGSDILEGLEGMYKEGDIIR</sequence>
<reference evidence="5" key="1">
    <citation type="journal article" date="2011" name="PLoS Pathog.">
        <title>Comparative genomics yields insights into niche adaptation of plant vascular wilt pathogens.</title>
        <authorList>
            <person name="Klosterman S.J."/>
            <person name="Subbarao K.V."/>
            <person name="Kang S."/>
            <person name="Veronese P."/>
            <person name="Gold S.E."/>
            <person name="Thomma B.P.H.J."/>
            <person name="Chen Z."/>
            <person name="Henrissat B."/>
            <person name="Lee Y.-H."/>
            <person name="Park J."/>
            <person name="Garcia-Pedrajas M.D."/>
            <person name="Barbara D.J."/>
            <person name="Anchieta A."/>
            <person name="de Jonge R."/>
            <person name="Santhanam P."/>
            <person name="Maruthachalam K."/>
            <person name="Atallah Z."/>
            <person name="Amyotte S.G."/>
            <person name="Paz Z."/>
            <person name="Inderbitzin P."/>
            <person name="Hayes R.J."/>
            <person name="Heiman D.I."/>
            <person name="Young S."/>
            <person name="Zeng Q."/>
            <person name="Engels R."/>
            <person name="Galagan J."/>
            <person name="Cuomo C.A."/>
            <person name="Dobinson K.F."/>
            <person name="Ma L.-J."/>
        </authorList>
    </citation>
    <scope>NUCLEOTIDE SEQUENCE [LARGE SCALE GENOMIC DNA]</scope>
    <source>
        <strain evidence="5">VaMs.102 / ATCC MYA-4576 / FGSC 10136</strain>
    </source>
</reference>
<dbReference type="GO" id="GO:0031145">
    <property type="term" value="P:anaphase-promoting complex-dependent catabolic process"/>
    <property type="evidence" value="ECO:0007669"/>
    <property type="project" value="TreeGrafter"/>
</dbReference>
<dbReference type="OrthoDB" id="10263272at2759"/>
<dbReference type="PANTHER" id="PTHR19918">
    <property type="entry name" value="CELL DIVISION CYCLE 20 CDC20 FIZZY -RELATED"/>
    <property type="match status" value="1"/>
</dbReference>
<gene>
    <name evidence="4" type="ORF">VDBG_04006</name>
</gene>
<dbReference type="EMBL" id="DS985217">
    <property type="protein sequence ID" value="EEY17897.1"/>
    <property type="molecule type" value="Genomic_DNA"/>
</dbReference>
<keyword evidence="5" id="KW-1185">Reference proteome</keyword>
<dbReference type="GeneID" id="9532668"/>
<protein>
    <submittedName>
        <fullName evidence="4">Meiosis-specific APC/C activator protein AMA1</fullName>
    </submittedName>
</protein>
<dbReference type="KEGG" id="val:VDBG_04006"/>
<dbReference type="InterPro" id="IPR036322">
    <property type="entry name" value="WD40_repeat_dom_sf"/>
</dbReference>
<dbReference type="InterPro" id="IPR015943">
    <property type="entry name" value="WD40/YVTN_repeat-like_dom_sf"/>
</dbReference>
<proteinExistence type="predicted"/>
<dbReference type="GO" id="GO:1905786">
    <property type="term" value="P:positive regulation of anaphase-promoting complex-dependent catabolic process"/>
    <property type="evidence" value="ECO:0007669"/>
    <property type="project" value="TreeGrafter"/>
</dbReference>
<evidence type="ECO:0000256" key="1">
    <source>
        <dbReference type="ARBA" id="ARBA00022574"/>
    </source>
</evidence>
<feature type="compositionally biased region" description="Basic and acidic residues" evidence="3">
    <location>
        <begin position="68"/>
        <end position="86"/>
    </location>
</feature>
<dbReference type="STRING" id="526221.C9SFB1"/>
<feature type="region of interest" description="Disordered" evidence="3">
    <location>
        <begin position="1"/>
        <end position="104"/>
    </location>
</feature>
<dbReference type="Gene3D" id="2.130.10.10">
    <property type="entry name" value="YVTN repeat-like/Quinoprotein amine dehydrogenase"/>
    <property type="match status" value="2"/>
</dbReference>
<dbReference type="InterPro" id="IPR033010">
    <property type="entry name" value="Cdc20/Fizzy"/>
</dbReference>
<dbReference type="GO" id="GO:1990757">
    <property type="term" value="F:ubiquitin ligase activator activity"/>
    <property type="evidence" value="ECO:0007669"/>
    <property type="project" value="TreeGrafter"/>
</dbReference>
<dbReference type="InterPro" id="IPR001680">
    <property type="entry name" value="WD40_rpt"/>
</dbReference>
<dbReference type="RefSeq" id="XP_003006053.1">
    <property type="nucleotide sequence ID" value="XM_003006007.1"/>
</dbReference>
<dbReference type="AlphaFoldDB" id="C9SFB1"/>
<dbReference type="SUPFAM" id="SSF50978">
    <property type="entry name" value="WD40 repeat-like"/>
    <property type="match status" value="1"/>
</dbReference>
<name>C9SFB1_VERA1</name>
<keyword evidence="1" id="KW-0853">WD repeat</keyword>
<dbReference type="GO" id="GO:0010997">
    <property type="term" value="F:anaphase-promoting complex binding"/>
    <property type="evidence" value="ECO:0007669"/>
    <property type="project" value="InterPro"/>
</dbReference>
<accession>C9SFB1</accession>